<dbReference type="InterPro" id="IPR012328">
    <property type="entry name" value="Chalcone/stilbene_synt_C"/>
</dbReference>
<protein>
    <recommendedName>
        <fullName evidence="2">Chalcone/stilbene synthase C-terminal domain-containing protein</fullName>
    </recommendedName>
</protein>
<evidence type="ECO:0000313" key="3">
    <source>
        <dbReference type="EnsemblPlants" id="OPUNC10G03480.1"/>
    </source>
</evidence>
<dbReference type="Gramene" id="OPUNC10G03480.1">
    <property type="protein sequence ID" value="OPUNC10G03480.1"/>
    <property type="gene ID" value="OPUNC10G03480"/>
</dbReference>
<sequence length="97" mass="10787">MVVGPQTMVPGTEHALRMQATGSNIDFYLSIQVPTVLKDNIHQCLLDAFQLVGNTNPNWNDLFWAMHLGGRTILDNIYRGHAPATTREACVEPPRAE</sequence>
<dbReference type="Gene3D" id="3.40.47.10">
    <property type="match status" value="1"/>
</dbReference>
<dbReference type="AlphaFoldDB" id="A0A0E0M5Z7"/>
<dbReference type="PANTHER" id="PTHR11877">
    <property type="entry name" value="HYDROXYMETHYLGLUTARYL-COA SYNTHASE"/>
    <property type="match status" value="1"/>
</dbReference>
<accession>A0A0E0M5Z7</accession>
<dbReference type="Proteomes" id="UP000026962">
    <property type="component" value="Chromosome 10"/>
</dbReference>
<dbReference type="Pfam" id="PF02797">
    <property type="entry name" value="Chal_sti_synt_C"/>
    <property type="match status" value="1"/>
</dbReference>
<dbReference type="SUPFAM" id="SSF53901">
    <property type="entry name" value="Thiolase-like"/>
    <property type="match status" value="1"/>
</dbReference>
<dbReference type="STRING" id="4537.A0A0E0M5Z7"/>
<evidence type="ECO:0000313" key="4">
    <source>
        <dbReference type="Proteomes" id="UP000026962"/>
    </source>
</evidence>
<evidence type="ECO:0000256" key="1">
    <source>
        <dbReference type="ARBA" id="ARBA00005531"/>
    </source>
</evidence>
<reference evidence="3" key="1">
    <citation type="submission" date="2015-04" db="UniProtKB">
        <authorList>
            <consortium name="EnsemblPlants"/>
        </authorList>
    </citation>
    <scope>IDENTIFICATION</scope>
</reference>
<feature type="domain" description="Chalcone/stilbene synthase C-terminal" evidence="2">
    <location>
        <begin position="3"/>
        <end position="77"/>
    </location>
</feature>
<reference evidence="3" key="2">
    <citation type="submission" date="2018-05" db="EMBL/GenBank/DDBJ databases">
        <title>OpunRS2 (Oryza punctata Reference Sequence Version 2).</title>
        <authorList>
            <person name="Zhang J."/>
            <person name="Kudrna D."/>
            <person name="Lee S."/>
            <person name="Talag J."/>
            <person name="Welchert J."/>
            <person name="Wing R.A."/>
        </authorList>
    </citation>
    <scope>NUCLEOTIDE SEQUENCE [LARGE SCALE GENOMIC DNA]</scope>
</reference>
<organism evidence="3">
    <name type="scientific">Oryza punctata</name>
    <name type="common">Red rice</name>
    <dbReference type="NCBI Taxonomy" id="4537"/>
    <lineage>
        <taxon>Eukaryota</taxon>
        <taxon>Viridiplantae</taxon>
        <taxon>Streptophyta</taxon>
        <taxon>Embryophyta</taxon>
        <taxon>Tracheophyta</taxon>
        <taxon>Spermatophyta</taxon>
        <taxon>Magnoliopsida</taxon>
        <taxon>Liliopsida</taxon>
        <taxon>Poales</taxon>
        <taxon>Poaceae</taxon>
        <taxon>BOP clade</taxon>
        <taxon>Oryzoideae</taxon>
        <taxon>Oryzeae</taxon>
        <taxon>Oryzinae</taxon>
        <taxon>Oryza</taxon>
    </lineage>
</organism>
<dbReference type="InterPro" id="IPR016039">
    <property type="entry name" value="Thiolase-like"/>
</dbReference>
<proteinExistence type="inferred from homology"/>
<dbReference type="PANTHER" id="PTHR11877:SF23">
    <property type="entry name" value="OS10G0177300 PROTEIN"/>
    <property type="match status" value="1"/>
</dbReference>
<dbReference type="HOGENOM" id="CLU_2350357_0_0_1"/>
<name>A0A0E0M5Z7_ORYPU</name>
<dbReference type="EnsemblPlants" id="OPUNC10G03480.1">
    <property type="protein sequence ID" value="OPUNC10G03480.1"/>
    <property type="gene ID" value="OPUNC10G03480"/>
</dbReference>
<comment type="similarity">
    <text evidence="1">Belongs to the thiolase-like superfamily. Chalcone/stilbene synthases family.</text>
</comment>
<dbReference type="InterPro" id="IPR011141">
    <property type="entry name" value="Polyketide_synthase_type-III"/>
</dbReference>
<dbReference type="GO" id="GO:0030639">
    <property type="term" value="P:polyketide biosynthetic process"/>
    <property type="evidence" value="ECO:0007669"/>
    <property type="project" value="TreeGrafter"/>
</dbReference>
<dbReference type="GO" id="GO:0016747">
    <property type="term" value="F:acyltransferase activity, transferring groups other than amino-acyl groups"/>
    <property type="evidence" value="ECO:0007669"/>
    <property type="project" value="InterPro"/>
</dbReference>
<keyword evidence="4" id="KW-1185">Reference proteome</keyword>
<evidence type="ECO:0000259" key="2">
    <source>
        <dbReference type="Pfam" id="PF02797"/>
    </source>
</evidence>